<gene>
    <name evidence="2" type="ORF">AVDCRST_MAG35-3017</name>
</gene>
<feature type="non-terminal residue" evidence="2">
    <location>
        <position position="1"/>
    </location>
</feature>
<dbReference type="EMBL" id="CADCUY010000575">
    <property type="protein sequence ID" value="CAA9436766.1"/>
    <property type="molecule type" value="Genomic_DNA"/>
</dbReference>
<sequence length="181" mass="19494">GTATPTADPAAPPRRLHRPRPPARAPEPARAAGRCRRHLAADADLPLRHPRRAAPRGPRPRPGPAGGGVHRAPAGPAGRGLHGDPGPRVVGDDRAAGPALPADVHQAARQRRGAAVARLPARRDHRLARPARGRHAHPRPPGAGHRRARRHPRAARGPGRHRRRRPHLAGLPRLPRHRPRL</sequence>
<protein>
    <submittedName>
        <fullName evidence="2">Regulatory protein, TetR</fullName>
    </submittedName>
</protein>
<name>A0A6J4QCG9_9ACTN</name>
<feature type="non-terminal residue" evidence="2">
    <location>
        <position position="181"/>
    </location>
</feature>
<feature type="region of interest" description="Disordered" evidence="1">
    <location>
        <begin position="1"/>
        <end position="181"/>
    </location>
</feature>
<reference evidence="2" key="1">
    <citation type="submission" date="2020-02" db="EMBL/GenBank/DDBJ databases">
        <authorList>
            <person name="Meier V. D."/>
        </authorList>
    </citation>
    <scope>NUCLEOTIDE SEQUENCE</scope>
    <source>
        <strain evidence="2">AVDCRST_MAG35</strain>
    </source>
</reference>
<organism evidence="2">
    <name type="scientific">uncultured Quadrisphaera sp</name>
    <dbReference type="NCBI Taxonomy" id="904978"/>
    <lineage>
        <taxon>Bacteria</taxon>
        <taxon>Bacillati</taxon>
        <taxon>Actinomycetota</taxon>
        <taxon>Actinomycetes</taxon>
        <taxon>Kineosporiales</taxon>
        <taxon>Kineosporiaceae</taxon>
        <taxon>Quadrisphaera</taxon>
        <taxon>environmental samples</taxon>
    </lineage>
</organism>
<proteinExistence type="predicted"/>
<evidence type="ECO:0000256" key="1">
    <source>
        <dbReference type="SAM" id="MobiDB-lite"/>
    </source>
</evidence>
<evidence type="ECO:0000313" key="2">
    <source>
        <dbReference type="EMBL" id="CAA9436766.1"/>
    </source>
</evidence>
<accession>A0A6J4QCG9</accession>
<dbReference type="AlphaFoldDB" id="A0A6J4QCG9"/>
<feature type="compositionally biased region" description="Basic residues" evidence="1">
    <location>
        <begin position="123"/>
        <end position="167"/>
    </location>
</feature>